<dbReference type="PROSITE" id="PS51253">
    <property type="entry name" value="HTH_CENPB"/>
    <property type="match status" value="1"/>
</dbReference>
<dbReference type="Pfam" id="PF03221">
    <property type="entry name" value="HTH_Tnp_Tc5"/>
    <property type="match status" value="1"/>
</dbReference>
<gene>
    <name evidence="4" type="ORF">PSTG_14967</name>
</gene>
<proteinExistence type="predicted"/>
<dbReference type="AlphaFoldDB" id="A0A0L0UX62"/>
<keyword evidence="5" id="KW-1185">Reference proteome</keyword>
<evidence type="ECO:0000256" key="1">
    <source>
        <dbReference type="ARBA" id="ARBA00023125"/>
    </source>
</evidence>
<dbReference type="SUPFAM" id="SSF46689">
    <property type="entry name" value="Homeodomain-like"/>
    <property type="match status" value="1"/>
</dbReference>
<feature type="domain" description="HTH CENPB-type" evidence="3">
    <location>
        <begin position="1"/>
        <end position="51"/>
    </location>
</feature>
<feature type="region of interest" description="Disordered" evidence="2">
    <location>
        <begin position="110"/>
        <end position="136"/>
    </location>
</feature>
<evidence type="ECO:0000313" key="5">
    <source>
        <dbReference type="Proteomes" id="UP000054564"/>
    </source>
</evidence>
<evidence type="ECO:0000256" key="2">
    <source>
        <dbReference type="SAM" id="MobiDB-lite"/>
    </source>
</evidence>
<protein>
    <recommendedName>
        <fullName evidence="3">HTH CENPB-type domain-containing protein</fullName>
    </recommendedName>
</protein>
<accession>A0A0L0UX62</accession>
<evidence type="ECO:0000259" key="3">
    <source>
        <dbReference type="PROSITE" id="PS51253"/>
    </source>
</evidence>
<keyword evidence="1" id="KW-0238">DNA-binding</keyword>
<dbReference type="InterPro" id="IPR006600">
    <property type="entry name" value="HTH_CenpB_DNA-bd_dom"/>
</dbReference>
<evidence type="ECO:0000313" key="4">
    <source>
        <dbReference type="EMBL" id="KNE91615.1"/>
    </source>
</evidence>
<name>A0A0L0UX62_9BASI</name>
<dbReference type="PANTHER" id="PTHR19303:SF73">
    <property type="entry name" value="PROTEIN PDC2"/>
    <property type="match status" value="1"/>
</dbReference>
<dbReference type="GO" id="GO:0005634">
    <property type="term" value="C:nucleus"/>
    <property type="evidence" value="ECO:0007669"/>
    <property type="project" value="TreeGrafter"/>
</dbReference>
<sequence>MHLNLTVTGEVIKEKWRDFARLAGIPSEDWRSLSSGWLDSYKMRHQIKSYRKHGEGASVDLVVLEEEVERIKKITSKFKLKNIFNMDETGLFFFTFLLLALGCLPTLDSHSPGPMRSRETRTGSPLLSPAMLTEAR</sequence>
<dbReference type="Gene3D" id="1.10.10.60">
    <property type="entry name" value="Homeodomain-like"/>
    <property type="match status" value="1"/>
</dbReference>
<reference evidence="5" key="1">
    <citation type="submission" date="2014-03" db="EMBL/GenBank/DDBJ databases">
        <title>The Genome Sequence of Puccinia striiformis f. sp. tritici PST-78.</title>
        <authorList>
            <consortium name="The Broad Institute Genome Sequencing Platform"/>
            <person name="Cuomo C."/>
            <person name="Hulbert S."/>
            <person name="Chen X."/>
            <person name="Walker B."/>
            <person name="Young S.K."/>
            <person name="Zeng Q."/>
            <person name="Gargeya S."/>
            <person name="Fitzgerald M."/>
            <person name="Haas B."/>
            <person name="Abouelleil A."/>
            <person name="Alvarado L."/>
            <person name="Arachchi H.M."/>
            <person name="Berlin A.M."/>
            <person name="Chapman S.B."/>
            <person name="Goldberg J."/>
            <person name="Griggs A."/>
            <person name="Gujja S."/>
            <person name="Hansen M."/>
            <person name="Howarth C."/>
            <person name="Imamovic A."/>
            <person name="Larimer J."/>
            <person name="McCowan C."/>
            <person name="Montmayeur A."/>
            <person name="Murphy C."/>
            <person name="Neiman D."/>
            <person name="Pearson M."/>
            <person name="Priest M."/>
            <person name="Roberts A."/>
            <person name="Saif S."/>
            <person name="Shea T."/>
            <person name="Sisk P."/>
            <person name="Sykes S."/>
            <person name="Wortman J."/>
            <person name="Nusbaum C."/>
            <person name="Birren B."/>
        </authorList>
    </citation>
    <scope>NUCLEOTIDE SEQUENCE [LARGE SCALE GENOMIC DNA]</scope>
    <source>
        <strain evidence="5">race PST-78</strain>
    </source>
</reference>
<dbReference type="EMBL" id="AJIL01000195">
    <property type="protein sequence ID" value="KNE91615.1"/>
    <property type="molecule type" value="Genomic_DNA"/>
</dbReference>
<dbReference type="InterPro" id="IPR009057">
    <property type="entry name" value="Homeodomain-like_sf"/>
</dbReference>
<organism evidence="4 5">
    <name type="scientific">Puccinia striiformis f. sp. tritici PST-78</name>
    <dbReference type="NCBI Taxonomy" id="1165861"/>
    <lineage>
        <taxon>Eukaryota</taxon>
        <taxon>Fungi</taxon>
        <taxon>Dikarya</taxon>
        <taxon>Basidiomycota</taxon>
        <taxon>Pucciniomycotina</taxon>
        <taxon>Pucciniomycetes</taxon>
        <taxon>Pucciniales</taxon>
        <taxon>Pucciniaceae</taxon>
        <taxon>Puccinia</taxon>
    </lineage>
</organism>
<dbReference type="InterPro" id="IPR050863">
    <property type="entry name" value="CenT-Element_Derived"/>
</dbReference>
<dbReference type="STRING" id="1165861.A0A0L0UX62"/>
<dbReference type="Proteomes" id="UP000054564">
    <property type="component" value="Unassembled WGS sequence"/>
</dbReference>
<dbReference type="GO" id="GO:0003677">
    <property type="term" value="F:DNA binding"/>
    <property type="evidence" value="ECO:0007669"/>
    <property type="project" value="UniProtKB-KW"/>
</dbReference>
<comment type="caution">
    <text evidence="4">The sequence shown here is derived from an EMBL/GenBank/DDBJ whole genome shotgun (WGS) entry which is preliminary data.</text>
</comment>
<dbReference type="PANTHER" id="PTHR19303">
    <property type="entry name" value="TRANSPOSON"/>
    <property type="match status" value="1"/>
</dbReference>